<accession>A0A091EGI1</accession>
<sequence>MTSGAGLIGSYTLQTCGNQQAENKPDLGVASQEEQKRLDDSEHNQLRTNVQTSRPPQGLRTRIQTRDARPRAAVWRLLQRYRTVVLASCTVPYSAVSIRFRWVQQRVPSREDFCIGVRTLRNSPGRREAGVLQGPVLSSDPRAPARSTGPCVLRAVTASGWKTPEHARESPFPRA</sequence>
<evidence type="ECO:0000313" key="2">
    <source>
        <dbReference type="EMBL" id="KFO34546.1"/>
    </source>
</evidence>
<proteinExistence type="predicted"/>
<feature type="compositionally biased region" description="Basic and acidic residues" evidence="1">
    <location>
        <begin position="33"/>
        <end position="45"/>
    </location>
</feature>
<evidence type="ECO:0000256" key="1">
    <source>
        <dbReference type="SAM" id="MobiDB-lite"/>
    </source>
</evidence>
<organism evidence="2 3">
    <name type="scientific">Fukomys damarensis</name>
    <name type="common">Damaraland mole rat</name>
    <name type="synonym">Cryptomys damarensis</name>
    <dbReference type="NCBI Taxonomy" id="885580"/>
    <lineage>
        <taxon>Eukaryota</taxon>
        <taxon>Metazoa</taxon>
        <taxon>Chordata</taxon>
        <taxon>Craniata</taxon>
        <taxon>Vertebrata</taxon>
        <taxon>Euteleostomi</taxon>
        <taxon>Mammalia</taxon>
        <taxon>Eutheria</taxon>
        <taxon>Euarchontoglires</taxon>
        <taxon>Glires</taxon>
        <taxon>Rodentia</taxon>
        <taxon>Hystricomorpha</taxon>
        <taxon>Bathyergidae</taxon>
        <taxon>Fukomys</taxon>
    </lineage>
</organism>
<name>A0A091EGI1_FUKDA</name>
<dbReference type="EMBL" id="KN121936">
    <property type="protein sequence ID" value="KFO34546.1"/>
    <property type="molecule type" value="Genomic_DNA"/>
</dbReference>
<protein>
    <submittedName>
        <fullName evidence="2">Uncharacterized protein</fullName>
    </submittedName>
</protein>
<keyword evidence="3" id="KW-1185">Reference proteome</keyword>
<dbReference type="AlphaFoldDB" id="A0A091EGI1"/>
<gene>
    <name evidence="2" type="ORF">H920_04053</name>
</gene>
<evidence type="ECO:0000313" key="3">
    <source>
        <dbReference type="Proteomes" id="UP000028990"/>
    </source>
</evidence>
<reference evidence="2 3" key="1">
    <citation type="submission" date="2013-11" db="EMBL/GenBank/DDBJ databases">
        <title>The Damaraland mole rat (Fukomys damarensis) genome and evolution of African mole rats.</title>
        <authorList>
            <person name="Gladyshev V.N."/>
            <person name="Fang X."/>
        </authorList>
    </citation>
    <scope>NUCLEOTIDE SEQUENCE [LARGE SCALE GENOMIC DNA]</scope>
    <source>
        <tissue evidence="2">Liver</tissue>
    </source>
</reference>
<feature type="compositionally biased region" description="Polar residues" evidence="1">
    <location>
        <begin position="46"/>
        <end position="55"/>
    </location>
</feature>
<dbReference type="Proteomes" id="UP000028990">
    <property type="component" value="Unassembled WGS sequence"/>
</dbReference>
<feature type="region of interest" description="Disordered" evidence="1">
    <location>
        <begin position="19"/>
        <end position="65"/>
    </location>
</feature>